<evidence type="ECO:0000313" key="2">
    <source>
        <dbReference type="Proteomes" id="UP000669605"/>
    </source>
</evidence>
<comment type="caution">
    <text evidence="1">The sequence shown here is derived from an EMBL/GenBank/DDBJ whole genome shotgun (WGS) entry which is preliminary data.</text>
</comment>
<accession>A0ABX1QM43</accession>
<evidence type="ECO:0000313" key="1">
    <source>
        <dbReference type="EMBL" id="NMH16284.1"/>
    </source>
</evidence>
<protein>
    <submittedName>
        <fullName evidence="1">Uncharacterized protein</fullName>
    </submittedName>
</protein>
<organism evidence="1 2">
    <name type="scientific">Tepidiphilus baoligensis</name>
    <dbReference type="NCBI Taxonomy" id="2698687"/>
    <lineage>
        <taxon>Bacteria</taxon>
        <taxon>Pseudomonadati</taxon>
        <taxon>Pseudomonadota</taxon>
        <taxon>Hydrogenophilia</taxon>
        <taxon>Hydrogenophilales</taxon>
        <taxon>Hydrogenophilaceae</taxon>
        <taxon>Tepidiphilus</taxon>
    </lineage>
</organism>
<dbReference type="Proteomes" id="UP000669605">
    <property type="component" value="Unassembled WGS sequence"/>
</dbReference>
<sequence>MIDAIKEKIEDIKKGDLYALLSICTREDLDPLVELIKDKLTNSLEQNDDYKKHYPDHTKYYKIIGDEIRLFGGNTLKNLFRGEGPSYDEIVIDVCKKLDVPYEKGKTVDNENNILTLFFEKQWNLLDDNEKKKIISEAKKKASIGSVKSFINQTLITRFVFGPPGWSMALFSFSDPAFSVTVPSVIHIAGLRKKYMDYAEKNKNQEIDDKYLSVPQYRIQSNEEFILSDSTESPPVLSMRLIHEPHNANWINVGKEENISRINMLIQQIPGLVTKGEISATKYMEVVIDGPLLKAKGVDGYRLMTKKDGLFNSHGILLEPNKLSSIVNATVLFSFISMAVAQKHLADIDKKLSTISKNIEKIIEFQQNERISSIKSSIDYFNQVARTVIHGKSRENIRNQIESYESILLDKQNHIVTDIENEINKIENIKTKNIFGLNDIIESIKDHQKNLEYLYRQLFLCIRARLYGWKLLLFYPNEENFLKDDRMLSLENDINDFFGEDGSLIPKIKKLMDEKIRSLSVLIADNKSVNKHKLDFLKWNYETIKNITQEKEGLIEFLKTTQTIIDVQSKPMNILVKLKNGEIEAICPV</sequence>
<name>A0ABX1QM43_9PROT</name>
<dbReference type="EMBL" id="JAAAUB010000004">
    <property type="protein sequence ID" value="NMH16284.1"/>
    <property type="molecule type" value="Genomic_DNA"/>
</dbReference>
<keyword evidence="2" id="KW-1185">Reference proteome</keyword>
<dbReference type="RefSeq" id="WP_169115587.1">
    <property type="nucleotide sequence ID" value="NZ_JAAAUB010000004.1"/>
</dbReference>
<gene>
    <name evidence="1" type="ORF">GV368_04015</name>
</gene>
<proteinExistence type="predicted"/>
<reference evidence="1 2" key="1">
    <citation type="journal article" date="2020" name="Curr. Microbiol.">
        <title>Tepidiphilus baoligensis sp. nov., a Novel Bacterium of the Family Hydrogenophilaceae Isolated from an Oil Reservoir.</title>
        <authorList>
            <person name="Zhang X."/>
            <person name="Wang G."/>
            <person name="Ma X."/>
            <person name="Yu J."/>
            <person name="You J."/>
            <person name="Xue Y."/>
            <person name="Ma Y."/>
        </authorList>
    </citation>
    <scope>NUCLEOTIDE SEQUENCE [LARGE SCALE GENOMIC DNA]</scope>
    <source>
        <strain evidence="1 2">B18-69</strain>
    </source>
</reference>